<evidence type="ECO:0000259" key="3">
    <source>
        <dbReference type="Pfam" id="PF08646"/>
    </source>
</evidence>
<dbReference type="GO" id="GO:0003677">
    <property type="term" value="F:DNA binding"/>
    <property type="evidence" value="ECO:0007669"/>
    <property type="project" value="UniProtKB-KW"/>
</dbReference>
<dbReference type="GO" id="GO:0010212">
    <property type="term" value="P:response to ionizing radiation"/>
    <property type="evidence" value="ECO:0007669"/>
    <property type="project" value="TreeGrafter"/>
</dbReference>
<feature type="domain" description="Replication factor A C-terminal" evidence="3">
    <location>
        <begin position="674"/>
        <end position="783"/>
    </location>
</feature>
<protein>
    <submittedName>
        <fullName evidence="4">Replication factor A</fullName>
    </submittedName>
</protein>
<evidence type="ECO:0000259" key="2">
    <source>
        <dbReference type="Pfam" id="PF01336"/>
    </source>
</evidence>
<dbReference type="EMBL" id="JXMW01000003">
    <property type="protein sequence ID" value="OQD59401.1"/>
    <property type="molecule type" value="Genomic_DNA"/>
</dbReference>
<accession>A0A1V6N410</accession>
<reference evidence="4 5" key="1">
    <citation type="submission" date="2014-12" db="EMBL/GenBank/DDBJ databases">
        <title>Genome sequence of Methanobrevibacter arboriphilicus DH1, DSM1125.</title>
        <authorList>
            <person name="Poehlein A."/>
            <person name="Thauer R.K."/>
            <person name="Seedorf H."/>
            <person name="Daniel R."/>
        </authorList>
    </citation>
    <scope>NUCLEOTIDE SEQUENCE [LARGE SCALE GENOMIC DNA]</scope>
    <source>
        <strain evidence="4 5">DH1</strain>
    </source>
</reference>
<dbReference type="AlphaFoldDB" id="A0A1V6N410"/>
<feature type="domain" description="OB" evidence="2">
    <location>
        <begin position="302"/>
        <end position="368"/>
    </location>
</feature>
<dbReference type="InterPro" id="IPR051231">
    <property type="entry name" value="SOSS-B"/>
</dbReference>
<dbReference type="PANTHER" id="PTHR13356">
    <property type="entry name" value="OB FOLD NUCLEIC ACID BINDING PROTEIN-RELATED"/>
    <property type="match status" value="1"/>
</dbReference>
<organism evidence="4 5">
    <name type="scientific">Methanobrevibacter arboriphilus JCM 13429 = DSM 1125</name>
    <dbReference type="NCBI Taxonomy" id="1300164"/>
    <lineage>
        <taxon>Archaea</taxon>
        <taxon>Methanobacteriati</taxon>
        <taxon>Methanobacteriota</taxon>
        <taxon>Methanomada group</taxon>
        <taxon>Methanobacteria</taxon>
        <taxon>Methanobacteriales</taxon>
        <taxon>Methanobacteriaceae</taxon>
        <taxon>Methanobrevibacter</taxon>
    </lineage>
</organism>
<proteinExistence type="predicted"/>
<dbReference type="Gene3D" id="2.40.50.140">
    <property type="entry name" value="Nucleic acid-binding proteins"/>
    <property type="match status" value="6"/>
</dbReference>
<keyword evidence="1" id="KW-0238">DNA-binding</keyword>
<sequence>MDNEIIEEYNKIKDKISEEEFLEKMNEKKKDYKDISFMSDVDIARTVVGEYINEKNEHRSESQEHAMDKISKLESGAQNLSVIGRVIGISNPKIFTSRKGKDGKLANLKIADDTGEIRVVLWTENIKLLKNFNEGDIIQINRVDVKDGYQSGTKEIHLQPRSTINVLDSNDYPNFPEYEEIITPIDEIAPDTTVNIIARLIRVPKIRSYEKNGKDGKVTSLELQDETGKISYTLWNKDTGLINSLDIKEGDSLKILGASARERNGEVSLSHWDGRIVKGDFEVPEYEDKILKIAEAQEMKDVTLLGIVTKIQDTIEFDRADGSKGAVKSIEVADDTGSIRVTLWGDDTKLNINKGDIIKITGGNIEFDEYTETGYRVNTNWNTQIITNPDEDNSLIDLLKDYQSKLGPIKVEVIQEIEEDGEEVDVLGRIITMHDPREFQRDDGTTGLVRSGDLADETGVVRLSFWDEKAQNNFEPGNAFLIENARTRMGLYSVELNIGKTARIIKLDEDETGDLPSFSELEDMIYIPKKIDELEEDDSNIRVLARVIDIQDVNEFQRQDGTPGLVRNIEIGDDTGIIRTTLWNEQANNPYEVGDALKIENPRVTFRNDNLELSISNNTKITKAKDDELDELPSFEELEEILYRSKNIVDLEDDDRNIKIQGALGDTFGNNILSARCPSCSNRLDQIDDEYVCDYCGEDVEKPRYLLMIPARIEDDTGEISITFFGKLAEKLLGMTTDEAAEIVEESADEGVLEGKVENLAGLSIKIIADVNFDEYNEEIRLNPKKIISTEL</sequence>
<dbReference type="GO" id="GO:0000724">
    <property type="term" value="P:double-strand break repair via homologous recombination"/>
    <property type="evidence" value="ECO:0007669"/>
    <property type="project" value="TreeGrafter"/>
</dbReference>
<dbReference type="NCBIfam" id="NF009030">
    <property type="entry name" value="PRK12366.1-1"/>
    <property type="match status" value="1"/>
</dbReference>
<name>A0A1V6N410_METAZ</name>
<evidence type="ECO:0000313" key="4">
    <source>
        <dbReference type="EMBL" id="OQD59401.1"/>
    </source>
</evidence>
<evidence type="ECO:0000313" key="5">
    <source>
        <dbReference type="Proteomes" id="UP000191661"/>
    </source>
</evidence>
<dbReference type="InterPro" id="IPR012340">
    <property type="entry name" value="NA-bd_OB-fold"/>
</dbReference>
<dbReference type="Pfam" id="PF01336">
    <property type="entry name" value="tRNA_anti-codon"/>
    <property type="match status" value="2"/>
</dbReference>
<dbReference type="InterPro" id="IPR013955">
    <property type="entry name" value="Rep_factor-A_C"/>
</dbReference>
<evidence type="ECO:0000256" key="1">
    <source>
        <dbReference type="ARBA" id="ARBA00023125"/>
    </source>
</evidence>
<dbReference type="PANTHER" id="PTHR13356:SF0">
    <property type="entry name" value="SOSS COMPLEX SUBUNIT B HOMOLOG"/>
    <property type="match status" value="1"/>
</dbReference>
<gene>
    <name evidence="4" type="primary">rpa</name>
    <name evidence="4" type="ORF">MBBAR_3c00560</name>
</gene>
<dbReference type="InterPro" id="IPR004365">
    <property type="entry name" value="NA-bd_OB_tRNA"/>
</dbReference>
<dbReference type="Pfam" id="PF08646">
    <property type="entry name" value="Rep_fac-A_C"/>
    <property type="match status" value="1"/>
</dbReference>
<keyword evidence="5" id="KW-1185">Reference proteome</keyword>
<dbReference type="CDD" id="cd04491">
    <property type="entry name" value="SoSSB_OBF"/>
    <property type="match status" value="5"/>
</dbReference>
<dbReference type="RefSeq" id="WP_080459637.1">
    <property type="nucleotide sequence ID" value="NZ_JXMW01000003.1"/>
</dbReference>
<dbReference type="OrthoDB" id="6262at2157"/>
<feature type="domain" description="OB" evidence="2">
    <location>
        <begin position="81"/>
        <end position="145"/>
    </location>
</feature>
<comment type="caution">
    <text evidence="4">The sequence shown here is derived from an EMBL/GenBank/DDBJ whole genome shotgun (WGS) entry which is preliminary data.</text>
</comment>
<dbReference type="SUPFAM" id="SSF50249">
    <property type="entry name" value="Nucleic acid-binding proteins"/>
    <property type="match status" value="6"/>
</dbReference>
<dbReference type="Proteomes" id="UP000191661">
    <property type="component" value="Unassembled WGS sequence"/>
</dbReference>